<evidence type="ECO:0000313" key="2">
    <source>
        <dbReference type="Proteomes" id="UP000030641"/>
    </source>
</evidence>
<proteinExistence type="predicted"/>
<organism evidence="1 2">
    <name type="scientific">Aureobasidium subglaciale (strain EXF-2481)</name>
    <name type="common">Aureobasidium pullulans var. subglaciale</name>
    <dbReference type="NCBI Taxonomy" id="1043005"/>
    <lineage>
        <taxon>Eukaryota</taxon>
        <taxon>Fungi</taxon>
        <taxon>Dikarya</taxon>
        <taxon>Ascomycota</taxon>
        <taxon>Pezizomycotina</taxon>
        <taxon>Dothideomycetes</taxon>
        <taxon>Dothideomycetidae</taxon>
        <taxon>Dothideales</taxon>
        <taxon>Saccotheciaceae</taxon>
        <taxon>Aureobasidium</taxon>
    </lineage>
</organism>
<reference evidence="1 2" key="1">
    <citation type="journal article" date="2014" name="BMC Genomics">
        <title>Genome sequencing of four Aureobasidium pullulans varieties: biotechnological potential, stress tolerance, and description of new species.</title>
        <authorList>
            <person name="Gostin Ar C."/>
            <person name="Ohm R.A."/>
            <person name="Kogej T."/>
            <person name="Sonjak S."/>
            <person name="Turk M."/>
            <person name="Zajc J."/>
            <person name="Zalar P."/>
            <person name="Grube M."/>
            <person name="Sun H."/>
            <person name="Han J."/>
            <person name="Sharma A."/>
            <person name="Chiniquy J."/>
            <person name="Ngan C.Y."/>
            <person name="Lipzen A."/>
            <person name="Barry K."/>
            <person name="Grigoriev I.V."/>
            <person name="Gunde-Cimerman N."/>
        </authorList>
    </citation>
    <scope>NUCLEOTIDE SEQUENCE [LARGE SCALE GENOMIC DNA]</scope>
    <source>
        <strain evidence="1 2">EXF-2481</strain>
    </source>
</reference>
<sequence length="59" mass="6769">MSQETVVCIAVVGYSPGTWCLFPLPQIHCGRDRRSWPFQRNMFAVIIRPKPNSEFSQEG</sequence>
<gene>
    <name evidence="1" type="ORF">AUEXF2481DRAFT_513213</name>
</gene>
<dbReference type="HOGENOM" id="CLU_2960357_0_0_1"/>
<dbReference type="EMBL" id="KL584781">
    <property type="protein sequence ID" value="KEQ91217.1"/>
    <property type="molecule type" value="Genomic_DNA"/>
</dbReference>
<dbReference type="RefSeq" id="XP_013339704.1">
    <property type="nucleotide sequence ID" value="XM_013484250.1"/>
</dbReference>
<keyword evidence="2" id="KW-1185">Reference proteome</keyword>
<dbReference type="InParanoid" id="A0A074YAP1"/>
<evidence type="ECO:0000313" key="1">
    <source>
        <dbReference type="EMBL" id="KEQ91217.1"/>
    </source>
</evidence>
<accession>A0A074YAP1</accession>
<name>A0A074YAP1_AURSE</name>
<dbReference type="Proteomes" id="UP000030641">
    <property type="component" value="Unassembled WGS sequence"/>
</dbReference>
<dbReference type="AlphaFoldDB" id="A0A074YAP1"/>
<dbReference type="GeneID" id="25368734"/>
<protein>
    <submittedName>
        <fullName evidence="1">Uncharacterized protein</fullName>
    </submittedName>
</protein>